<dbReference type="Gene3D" id="1.10.530.10">
    <property type="match status" value="1"/>
</dbReference>
<keyword evidence="3" id="KW-1133">Transmembrane helix</keyword>
<accession>A0A430B9C0</accession>
<proteinExistence type="inferred from homology"/>
<evidence type="ECO:0000313" key="5">
    <source>
        <dbReference type="EMBL" id="RSU16827.1"/>
    </source>
</evidence>
<protein>
    <submittedName>
        <fullName evidence="5">N-acetylmuramoyl-L-alanine amidase</fullName>
    </submittedName>
</protein>
<keyword evidence="3" id="KW-0812">Transmembrane</keyword>
<dbReference type="GO" id="GO:0004040">
    <property type="term" value="F:amidase activity"/>
    <property type="evidence" value="ECO:0007669"/>
    <property type="project" value="InterPro"/>
</dbReference>
<dbReference type="Proteomes" id="UP000288028">
    <property type="component" value="Unassembled WGS sequence"/>
</dbReference>
<comment type="similarity">
    <text evidence="1">Belongs to the glycosyl hydrolase 73 family.</text>
</comment>
<keyword evidence="2" id="KW-0378">Hydrolase</keyword>
<gene>
    <name evidence="5" type="ORF">CBF28_01170</name>
</gene>
<evidence type="ECO:0000313" key="6">
    <source>
        <dbReference type="Proteomes" id="UP000288028"/>
    </source>
</evidence>
<keyword evidence="3" id="KW-0472">Membrane</keyword>
<dbReference type="PANTHER" id="PTHR33308">
    <property type="entry name" value="PEPTIDOGLYCAN HYDROLASE FLGJ"/>
    <property type="match status" value="1"/>
</dbReference>
<dbReference type="PANTHER" id="PTHR33308:SF10">
    <property type="entry name" value="EXO-GLUCOSAMINIDASE LYTG"/>
    <property type="match status" value="1"/>
</dbReference>
<evidence type="ECO:0000256" key="3">
    <source>
        <dbReference type="SAM" id="Phobius"/>
    </source>
</evidence>
<evidence type="ECO:0000256" key="1">
    <source>
        <dbReference type="ARBA" id="ARBA00010266"/>
    </source>
</evidence>
<evidence type="ECO:0000259" key="4">
    <source>
        <dbReference type="SMART" id="SM00047"/>
    </source>
</evidence>
<feature type="domain" description="Mannosyl-glycoprotein endo-beta-N-acetylglucosamidase-like" evidence="4">
    <location>
        <begin position="46"/>
        <end position="208"/>
    </location>
</feature>
<dbReference type="OrthoDB" id="977752at2"/>
<comment type="caution">
    <text evidence="5">The sequence shown here is derived from an EMBL/GenBank/DDBJ whole genome shotgun (WGS) entry which is preliminary data.</text>
</comment>
<feature type="transmembrane region" description="Helical" evidence="3">
    <location>
        <begin position="20"/>
        <end position="37"/>
    </location>
</feature>
<dbReference type="InterPro" id="IPR051056">
    <property type="entry name" value="Glycosyl_Hydrolase_73"/>
</dbReference>
<dbReference type="GeneID" id="95579816"/>
<keyword evidence="6" id="KW-1185">Reference proteome</keyword>
<dbReference type="SMART" id="SM00047">
    <property type="entry name" value="LYZ2"/>
    <property type="match status" value="1"/>
</dbReference>
<evidence type="ECO:0000256" key="2">
    <source>
        <dbReference type="ARBA" id="ARBA00022801"/>
    </source>
</evidence>
<dbReference type="EMBL" id="NGKB01000001">
    <property type="protein sequence ID" value="RSU16827.1"/>
    <property type="molecule type" value="Genomic_DNA"/>
</dbReference>
<organism evidence="5 6">
    <name type="scientific">Vagococcus carniphilus</name>
    <dbReference type="NCBI Taxonomy" id="218144"/>
    <lineage>
        <taxon>Bacteria</taxon>
        <taxon>Bacillati</taxon>
        <taxon>Bacillota</taxon>
        <taxon>Bacilli</taxon>
        <taxon>Lactobacillales</taxon>
        <taxon>Enterococcaceae</taxon>
        <taxon>Vagococcus</taxon>
    </lineage>
</organism>
<dbReference type="Gene3D" id="4.10.80.30">
    <property type="entry name" value="DNA polymerase, domain 6"/>
    <property type="match status" value="1"/>
</dbReference>
<reference evidence="5 6" key="1">
    <citation type="submission" date="2017-05" db="EMBL/GenBank/DDBJ databases">
        <title>Vagococcus spp. assemblies.</title>
        <authorList>
            <person name="Gulvik C.A."/>
        </authorList>
    </citation>
    <scope>NUCLEOTIDE SEQUENCE [LARGE SCALE GENOMIC DNA]</scope>
    <source>
        <strain evidence="5 6">SS1714</strain>
    </source>
</reference>
<sequence length="209" mass="23557">MAKRRKMNYASPSTNKIPVIFSIAVILIGLLVVMSSLKKFTHTPDQGAIEENVQMKNEEFINRLVPVAKELHQAHGILPSIIIGQAILESDWGSSELSAKYNNLFGIKSFSPNDDSIKLKTKEFKDGKWIEINANFKVYASWEDCMRDHTLLFVNGVDWDPYLYQGVLLASDYKTAANALQAAGYATDPDYASKIISVIEKNELYQYDK</sequence>
<dbReference type="InterPro" id="IPR002901">
    <property type="entry name" value="MGlyc_endo_b_GlcNAc-like_dom"/>
</dbReference>
<dbReference type="AlphaFoldDB" id="A0A430B9C0"/>
<dbReference type="RefSeq" id="WP_126791038.1">
    <property type="nucleotide sequence ID" value="NZ_CP060720.1"/>
</dbReference>
<name>A0A430B9C0_9ENTE</name>
<dbReference type="Pfam" id="PF01832">
    <property type="entry name" value="Glucosaminidase"/>
    <property type="match status" value="1"/>
</dbReference>